<keyword evidence="4" id="KW-1185">Reference proteome</keyword>
<reference evidence="3 4" key="1">
    <citation type="journal article" date="2018" name="G3 (Bethesda)">
        <title>A High-Quality Reference Genome for the Invasive Mosquitofish Gambusia affinis Using a Chicago Library.</title>
        <authorList>
            <person name="Hoffberg S.L."/>
            <person name="Troendle N.J."/>
            <person name="Glenn T.C."/>
            <person name="Mahmud O."/>
            <person name="Louha S."/>
            <person name="Chalopin D."/>
            <person name="Bennetzen J.L."/>
            <person name="Mauricio R."/>
        </authorList>
    </citation>
    <scope>NUCLEOTIDE SEQUENCE [LARGE SCALE GENOMIC DNA]</scope>
    <source>
        <strain evidence="3">NE01/NJP1002.9</strain>
        <tissue evidence="3">Muscle</tissue>
    </source>
</reference>
<dbReference type="CDD" id="cd19941">
    <property type="entry name" value="TIL"/>
    <property type="match status" value="1"/>
</dbReference>
<evidence type="ECO:0000313" key="4">
    <source>
        <dbReference type="Proteomes" id="UP000250572"/>
    </source>
</evidence>
<evidence type="ECO:0000313" key="3">
    <source>
        <dbReference type="EMBL" id="PWA22449.1"/>
    </source>
</evidence>
<dbReference type="SUPFAM" id="SSF57567">
    <property type="entry name" value="Serine protease inhibitors"/>
    <property type="match status" value="1"/>
</dbReference>
<accession>A0A315VG80</accession>
<name>A0A315VG80_GAMAF</name>
<dbReference type="AlphaFoldDB" id="A0A315VG80"/>
<dbReference type="Gene3D" id="2.10.25.10">
    <property type="entry name" value="Laminin"/>
    <property type="match status" value="1"/>
</dbReference>
<proteinExistence type="predicted"/>
<sequence>MGFCLVEVNSVAVRIGLYVFSFSGSWCSAPTGEEVNKFFKGFGSFDSVQCGKCPNRQVYSNCSASCPFTCEDLWPHTQCLPVPCASGCSCPPGQVLYEGSCVPHADCPCSSLSLPPEYQSWNTSGEGFTEVLLQPGTVIQHRCNTW</sequence>
<gene>
    <name evidence="3" type="ORF">CCH79_00015401</name>
</gene>
<protein>
    <recommendedName>
        <fullName evidence="2">TIL domain-containing protein</fullName>
    </recommendedName>
</protein>
<dbReference type="EMBL" id="NHOQ01001719">
    <property type="protein sequence ID" value="PWA22449.1"/>
    <property type="molecule type" value="Genomic_DNA"/>
</dbReference>
<dbReference type="Proteomes" id="UP000250572">
    <property type="component" value="Unassembled WGS sequence"/>
</dbReference>
<feature type="domain" description="TIL" evidence="2">
    <location>
        <begin position="53"/>
        <end position="107"/>
    </location>
</feature>
<evidence type="ECO:0000259" key="2">
    <source>
        <dbReference type="Pfam" id="PF01826"/>
    </source>
</evidence>
<comment type="caution">
    <text evidence="3">The sequence shown here is derived from an EMBL/GenBank/DDBJ whole genome shotgun (WGS) entry which is preliminary data.</text>
</comment>
<dbReference type="FunFam" id="2.10.25.10:FF:000055">
    <property type="entry name" value="alpha-tectorin isoform X1"/>
    <property type="match status" value="1"/>
</dbReference>
<keyword evidence="1" id="KW-1015">Disulfide bond</keyword>
<organism evidence="3 4">
    <name type="scientific">Gambusia affinis</name>
    <name type="common">Western mosquitofish</name>
    <name type="synonym">Heterandria affinis</name>
    <dbReference type="NCBI Taxonomy" id="33528"/>
    <lineage>
        <taxon>Eukaryota</taxon>
        <taxon>Metazoa</taxon>
        <taxon>Chordata</taxon>
        <taxon>Craniata</taxon>
        <taxon>Vertebrata</taxon>
        <taxon>Euteleostomi</taxon>
        <taxon>Actinopterygii</taxon>
        <taxon>Neopterygii</taxon>
        <taxon>Teleostei</taxon>
        <taxon>Neoteleostei</taxon>
        <taxon>Acanthomorphata</taxon>
        <taxon>Ovalentaria</taxon>
        <taxon>Atherinomorphae</taxon>
        <taxon>Cyprinodontiformes</taxon>
        <taxon>Poeciliidae</taxon>
        <taxon>Poeciliinae</taxon>
        <taxon>Gambusia</taxon>
    </lineage>
</organism>
<dbReference type="InterPro" id="IPR002919">
    <property type="entry name" value="TIL_dom"/>
</dbReference>
<evidence type="ECO:0000256" key="1">
    <source>
        <dbReference type="ARBA" id="ARBA00023157"/>
    </source>
</evidence>
<dbReference type="Pfam" id="PF01826">
    <property type="entry name" value="TIL"/>
    <property type="match status" value="1"/>
</dbReference>
<dbReference type="InterPro" id="IPR036084">
    <property type="entry name" value="Ser_inhib-like_sf"/>
</dbReference>